<dbReference type="EMBL" id="CP098828">
    <property type="protein sequence ID" value="XBO74696.1"/>
    <property type="molecule type" value="Genomic_DNA"/>
</dbReference>
<dbReference type="AlphaFoldDB" id="A0AAU7KSH1"/>
<sequence length="180" mass="19596">MRTLSTTAVVLATALSLSWPLSVWWLQGTLGPWPLLLIGCGLIAWRLPQARGLAILAALALLAVGLAVDAELGMRGYPVAVNAVLLASFAASLWRGMPVIERLARLKEPDLPPAGVRYTRRVTQAWCLFFLINGGIAAWTAAFADLDVWTLYNGVISYGLIALMFTGEWLCRRRLRSSSS</sequence>
<feature type="transmembrane region" description="Helical" evidence="1">
    <location>
        <begin position="125"/>
        <end position="144"/>
    </location>
</feature>
<feature type="transmembrane region" description="Helical" evidence="1">
    <location>
        <begin position="30"/>
        <end position="47"/>
    </location>
</feature>
<keyword evidence="1" id="KW-1133">Transmembrane helix</keyword>
<feature type="transmembrane region" description="Helical" evidence="1">
    <location>
        <begin position="150"/>
        <end position="171"/>
    </location>
</feature>
<evidence type="ECO:0008006" key="3">
    <source>
        <dbReference type="Google" id="ProtNLM"/>
    </source>
</evidence>
<proteinExistence type="predicted"/>
<evidence type="ECO:0000256" key="1">
    <source>
        <dbReference type="SAM" id="Phobius"/>
    </source>
</evidence>
<accession>A0AAU7KSH1</accession>
<feature type="transmembrane region" description="Helical" evidence="1">
    <location>
        <begin position="52"/>
        <end position="70"/>
    </location>
</feature>
<protein>
    <recommendedName>
        <fullName evidence="3">Intracellular septation protein A</fullName>
    </recommendedName>
</protein>
<reference evidence="2" key="1">
    <citation type="submission" date="2022-06" db="EMBL/GenBank/DDBJ databases">
        <title>A novel DMS-producing enzyme.</title>
        <authorList>
            <person name="Zhang Y."/>
        </authorList>
    </citation>
    <scope>NUCLEOTIDE SEQUENCE</scope>
    <source>
        <strain evidence="2">H10-59</strain>
    </source>
</reference>
<keyword evidence="1" id="KW-0812">Transmembrane</keyword>
<keyword evidence="1" id="KW-0472">Membrane</keyword>
<feature type="transmembrane region" description="Helical" evidence="1">
    <location>
        <begin position="76"/>
        <end position="97"/>
    </location>
</feature>
<evidence type="ECO:0000313" key="2">
    <source>
        <dbReference type="EMBL" id="XBO74696.1"/>
    </source>
</evidence>
<gene>
    <name evidence="2" type="ORF">NFG57_18080</name>
</gene>
<name>A0AAU7KSH1_9GAMM</name>
<dbReference type="RefSeq" id="WP_231498698.1">
    <property type="nucleotide sequence ID" value="NZ_CP098828.1"/>
</dbReference>
<organism evidence="2">
    <name type="scientific">Halomonas sp. H10-59</name>
    <dbReference type="NCBI Taxonomy" id="2950874"/>
    <lineage>
        <taxon>Bacteria</taxon>
        <taxon>Pseudomonadati</taxon>
        <taxon>Pseudomonadota</taxon>
        <taxon>Gammaproteobacteria</taxon>
        <taxon>Oceanospirillales</taxon>
        <taxon>Halomonadaceae</taxon>
        <taxon>Halomonas</taxon>
    </lineage>
</organism>